<evidence type="ECO:0000256" key="3">
    <source>
        <dbReference type="ARBA" id="ARBA00023052"/>
    </source>
</evidence>
<sequence>MTAHQKANQIGGHAAVALLETYGVDTVFGIPGVHTLDLYRGLADRKMRHIGVRHEQGAGFMADGYARASGKPGVACLITGPGLMNAATPIGQAYSDSVPMLVVCSVNASSDLGKGRGRLHEITDQRAAIAPLTGFARTVRNAAELPAAMADAFKLFETGRPRPVVLEFPLDMLSATAEIGQPQRQKAARPKASAGDIAAAIALIDNAKAPVLIVGGGTVDCAAEVKAFVEKSGVLCVTTTAGKGVLPDSHHQSLGSTLVLPATQNLLTHADVVIAVGTEMAETDSWVNMLTLNGKLIRIDLDEKTMRRDYTPTIGMLADAGPTLKALCDGIKAGRKPDLATAAELRGSVRQGLTPVQQKHVKVLDAVRAALADDAIIVTDMTQIAYTANFLFPMERSRCWFHPCGFGTLGYAVPAAIGAKIACPDRQVIAVAGDGGFMFTVQDLGTAVEQNLGLPILVWNNDAFGQIAKDMVELDIPELGVKPKNPDYQALARAFHARAVKPASLAELQEAIKAAFKADGPTLIEVHEQADYLR</sequence>
<dbReference type="CDD" id="cd00568">
    <property type="entry name" value="TPP_enzymes"/>
    <property type="match status" value="1"/>
</dbReference>
<accession>A0ABU5E4L3</accession>
<dbReference type="Pfam" id="PF00205">
    <property type="entry name" value="TPP_enzyme_M"/>
    <property type="match status" value="1"/>
</dbReference>
<dbReference type="InterPro" id="IPR012001">
    <property type="entry name" value="Thiamin_PyroP_enz_TPP-bd_dom"/>
</dbReference>
<dbReference type="Pfam" id="PF02776">
    <property type="entry name" value="TPP_enzyme_N"/>
    <property type="match status" value="1"/>
</dbReference>
<comment type="caution">
    <text evidence="8">The sequence shown here is derived from an EMBL/GenBank/DDBJ whole genome shotgun (WGS) entry which is preliminary data.</text>
</comment>
<dbReference type="Gene3D" id="3.40.50.970">
    <property type="match status" value="2"/>
</dbReference>
<keyword evidence="9" id="KW-1185">Reference proteome</keyword>
<evidence type="ECO:0000256" key="4">
    <source>
        <dbReference type="RuleBase" id="RU362132"/>
    </source>
</evidence>
<dbReference type="CDD" id="cd07035">
    <property type="entry name" value="TPP_PYR_POX_like"/>
    <property type="match status" value="1"/>
</dbReference>
<dbReference type="Gene3D" id="3.40.50.1220">
    <property type="entry name" value="TPP-binding domain"/>
    <property type="match status" value="1"/>
</dbReference>
<dbReference type="Pfam" id="PF02775">
    <property type="entry name" value="TPP_enzyme_C"/>
    <property type="match status" value="1"/>
</dbReference>
<evidence type="ECO:0000256" key="2">
    <source>
        <dbReference type="ARBA" id="ARBA00007812"/>
    </source>
</evidence>
<evidence type="ECO:0000259" key="7">
    <source>
        <dbReference type="Pfam" id="PF02776"/>
    </source>
</evidence>
<dbReference type="SUPFAM" id="SSF52467">
    <property type="entry name" value="DHS-like NAD/FAD-binding domain"/>
    <property type="match status" value="1"/>
</dbReference>
<dbReference type="PANTHER" id="PTHR18968">
    <property type="entry name" value="THIAMINE PYROPHOSPHATE ENZYMES"/>
    <property type="match status" value="1"/>
</dbReference>
<evidence type="ECO:0000256" key="1">
    <source>
        <dbReference type="ARBA" id="ARBA00001964"/>
    </source>
</evidence>
<comment type="similarity">
    <text evidence="2 4">Belongs to the TPP enzyme family.</text>
</comment>
<dbReference type="EMBL" id="JAXCLX010000005">
    <property type="protein sequence ID" value="MDY0874461.1"/>
    <property type="molecule type" value="Genomic_DNA"/>
</dbReference>
<organism evidence="8 9">
    <name type="scientific">Dongia rigui</name>
    <dbReference type="NCBI Taxonomy" id="940149"/>
    <lineage>
        <taxon>Bacteria</taxon>
        <taxon>Pseudomonadati</taxon>
        <taxon>Pseudomonadota</taxon>
        <taxon>Alphaproteobacteria</taxon>
        <taxon>Rhodospirillales</taxon>
        <taxon>Dongiaceae</taxon>
        <taxon>Dongia</taxon>
    </lineage>
</organism>
<feature type="domain" description="Thiamine pyrophosphate enzyme central" evidence="5">
    <location>
        <begin position="197"/>
        <end position="327"/>
    </location>
</feature>
<feature type="domain" description="Thiamine pyrophosphate enzyme TPP-binding" evidence="6">
    <location>
        <begin position="382"/>
        <end position="526"/>
    </location>
</feature>
<dbReference type="InterPro" id="IPR029035">
    <property type="entry name" value="DHS-like_NAD/FAD-binding_dom"/>
</dbReference>
<dbReference type="NCBIfam" id="NF005712">
    <property type="entry name" value="PRK07524.1"/>
    <property type="match status" value="1"/>
</dbReference>
<dbReference type="InterPro" id="IPR029061">
    <property type="entry name" value="THDP-binding"/>
</dbReference>
<dbReference type="InterPro" id="IPR045229">
    <property type="entry name" value="TPP_enz"/>
</dbReference>
<name>A0ABU5E4L3_9PROT</name>
<proteinExistence type="inferred from homology"/>
<dbReference type="PROSITE" id="PS00187">
    <property type="entry name" value="TPP_ENZYMES"/>
    <property type="match status" value="1"/>
</dbReference>
<keyword evidence="3 4" id="KW-0786">Thiamine pyrophosphate</keyword>
<comment type="cofactor">
    <cofactor evidence="1">
        <name>thiamine diphosphate</name>
        <dbReference type="ChEBI" id="CHEBI:58937"/>
    </cofactor>
</comment>
<dbReference type="RefSeq" id="WP_320502931.1">
    <property type="nucleotide sequence ID" value="NZ_JAXCLX010000005.1"/>
</dbReference>
<evidence type="ECO:0000313" key="9">
    <source>
        <dbReference type="Proteomes" id="UP001271769"/>
    </source>
</evidence>
<dbReference type="InterPro" id="IPR011766">
    <property type="entry name" value="TPP_enzyme_TPP-bd"/>
</dbReference>
<dbReference type="InterPro" id="IPR000399">
    <property type="entry name" value="TPP-bd_CS"/>
</dbReference>
<dbReference type="InterPro" id="IPR012000">
    <property type="entry name" value="Thiamin_PyroP_enz_cen_dom"/>
</dbReference>
<dbReference type="Proteomes" id="UP001271769">
    <property type="component" value="Unassembled WGS sequence"/>
</dbReference>
<dbReference type="GO" id="GO:0047435">
    <property type="term" value="F:5-guanidino-2-oxopentanoate decarboxylase activity"/>
    <property type="evidence" value="ECO:0007669"/>
    <property type="project" value="UniProtKB-EC"/>
</dbReference>
<protein>
    <submittedName>
        <fullName evidence="8">5-guanidino-2-oxopentanoate decarboxylase</fullName>
        <ecNumber evidence="8">4.1.1.75</ecNumber>
    </submittedName>
</protein>
<evidence type="ECO:0000259" key="5">
    <source>
        <dbReference type="Pfam" id="PF00205"/>
    </source>
</evidence>
<evidence type="ECO:0000259" key="6">
    <source>
        <dbReference type="Pfam" id="PF02775"/>
    </source>
</evidence>
<evidence type="ECO:0000313" key="8">
    <source>
        <dbReference type="EMBL" id="MDY0874461.1"/>
    </source>
</evidence>
<gene>
    <name evidence="8" type="ORF">SMD31_21155</name>
</gene>
<reference evidence="8 9" key="1">
    <citation type="journal article" date="2013" name="Antonie Van Leeuwenhoek">
        <title>Dongia rigui sp. nov., isolated from freshwater of a large wetland in Korea.</title>
        <authorList>
            <person name="Baik K.S."/>
            <person name="Hwang Y.M."/>
            <person name="Choi J.S."/>
            <person name="Kwon J."/>
            <person name="Seong C.N."/>
        </authorList>
    </citation>
    <scope>NUCLEOTIDE SEQUENCE [LARGE SCALE GENOMIC DNA]</scope>
    <source>
        <strain evidence="8 9">04SU4-P</strain>
    </source>
</reference>
<dbReference type="EC" id="4.1.1.75" evidence="8"/>
<keyword evidence="8" id="KW-0456">Lyase</keyword>
<feature type="domain" description="Thiamine pyrophosphate enzyme N-terminal TPP-binding" evidence="7">
    <location>
        <begin position="11"/>
        <end position="125"/>
    </location>
</feature>
<dbReference type="SUPFAM" id="SSF52518">
    <property type="entry name" value="Thiamin diphosphate-binding fold (THDP-binding)"/>
    <property type="match status" value="2"/>
</dbReference>
<dbReference type="PANTHER" id="PTHR18968:SF13">
    <property type="entry name" value="ACETOLACTATE SYNTHASE CATALYTIC SUBUNIT, MITOCHONDRIAL"/>
    <property type="match status" value="1"/>
</dbReference>